<evidence type="ECO:0000313" key="1">
    <source>
        <dbReference type="EMBL" id="EOB11803.1"/>
    </source>
</evidence>
<proteinExistence type="predicted"/>
<evidence type="ECO:0000313" key="2">
    <source>
        <dbReference type="Proteomes" id="UP000016927"/>
    </source>
</evidence>
<dbReference type="EMBL" id="KB909716">
    <property type="protein sequence ID" value="EOB11803.1"/>
    <property type="molecule type" value="Genomic_DNA"/>
</dbReference>
<sequence length="61" mass="7027">MKIVNEICSNYGYELPIVVVEESKGSSSEVEFMGFMVEDTLNGVPSYHDYICELHFKVQKY</sequence>
<reference evidence="1 2" key="1">
    <citation type="journal article" date="2013" name="BMC Genomics">
        <title>Comparative genomics of parasitic silkworm microsporidia reveal an association between genome expansion and host adaptation.</title>
        <authorList>
            <person name="Pan G."/>
            <person name="Xu J."/>
            <person name="Li T."/>
            <person name="Xia Q."/>
            <person name="Liu S.L."/>
            <person name="Zhang G."/>
            <person name="Li S."/>
            <person name="Li C."/>
            <person name="Liu H."/>
            <person name="Yang L."/>
            <person name="Liu T."/>
            <person name="Zhang X."/>
            <person name="Wu Z."/>
            <person name="Fan W."/>
            <person name="Dang X."/>
            <person name="Xiang H."/>
            <person name="Tao M."/>
            <person name="Li Y."/>
            <person name="Hu J."/>
            <person name="Li Z."/>
            <person name="Lin L."/>
            <person name="Luo J."/>
            <person name="Geng L."/>
            <person name="Wang L."/>
            <person name="Long M."/>
            <person name="Wan Y."/>
            <person name="He N."/>
            <person name="Zhang Z."/>
            <person name="Lu C."/>
            <person name="Keeling P.J."/>
            <person name="Wang J."/>
            <person name="Xiang Z."/>
            <person name="Zhou Z."/>
        </authorList>
    </citation>
    <scope>NUCLEOTIDE SEQUENCE [LARGE SCALE GENOMIC DNA]</scope>
    <source>
        <strain evidence="2">CQ1 / CVCC 102059</strain>
    </source>
</reference>
<protein>
    <submittedName>
        <fullName evidence="1">Uncharacterized protein</fullName>
    </submittedName>
</protein>
<organism evidence="1 2">
    <name type="scientific">Nosema bombycis (strain CQ1 / CVCC 102059)</name>
    <name type="common">Microsporidian parasite</name>
    <name type="synonym">Pebrine of silkworm</name>
    <dbReference type="NCBI Taxonomy" id="578461"/>
    <lineage>
        <taxon>Eukaryota</taxon>
        <taxon>Fungi</taxon>
        <taxon>Fungi incertae sedis</taxon>
        <taxon>Microsporidia</taxon>
        <taxon>Nosematidae</taxon>
        <taxon>Nosema</taxon>
    </lineage>
</organism>
<gene>
    <name evidence="1" type="ORF">NBO_809g0002</name>
</gene>
<accession>R0MGC7</accession>
<name>R0MGC7_NOSB1</name>
<dbReference type="VEuPathDB" id="MicrosporidiaDB:NBO_809g0002"/>
<dbReference type="HOGENOM" id="CLU_2923227_0_0_1"/>
<dbReference type="OMA" id="EYICEDS"/>
<dbReference type="Proteomes" id="UP000016927">
    <property type="component" value="Unassembled WGS sequence"/>
</dbReference>
<dbReference type="AlphaFoldDB" id="R0MGC7"/>
<keyword evidence="2" id="KW-1185">Reference proteome</keyword>
<dbReference type="OrthoDB" id="49016at2759"/>
<dbReference type="InterPro" id="IPR036180">
    <property type="entry name" value="Gelsolin-like_dom_sf"/>
</dbReference>
<dbReference type="SUPFAM" id="SSF82754">
    <property type="entry name" value="C-terminal, gelsolin-like domain of Sec23/24"/>
    <property type="match status" value="1"/>
</dbReference>